<organism evidence="3 4">
    <name type="scientific">Priestia taiwanensis</name>
    <dbReference type="NCBI Taxonomy" id="1347902"/>
    <lineage>
        <taxon>Bacteria</taxon>
        <taxon>Bacillati</taxon>
        <taxon>Bacillota</taxon>
        <taxon>Bacilli</taxon>
        <taxon>Bacillales</taxon>
        <taxon>Bacillaceae</taxon>
        <taxon>Priestia</taxon>
    </lineage>
</organism>
<dbReference type="CDD" id="cd10283">
    <property type="entry name" value="MnuA_DNase1-like"/>
    <property type="match status" value="1"/>
</dbReference>
<dbReference type="AlphaFoldDB" id="A0A917ETH7"/>
<reference evidence="3" key="2">
    <citation type="submission" date="2020-09" db="EMBL/GenBank/DDBJ databases">
        <authorList>
            <person name="Sun Q."/>
            <person name="Zhou Y."/>
        </authorList>
    </citation>
    <scope>NUCLEOTIDE SEQUENCE</scope>
    <source>
        <strain evidence="3">CGMCC 1.12698</strain>
    </source>
</reference>
<dbReference type="Pfam" id="PF19580">
    <property type="entry name" value="Exo_endo_phos_3"/>
    <property type="match status" value="1"/>
</dbReference>
<accession>A0A917ETH7</accession>
<keyword evidence="4" id="KW-1185">Reference proteome</keyword>
<evidence type="ECO:0000256" key="1">
    <source>
        <dbReference type="SAM" id="SignalP"/>
    </source>
</evidence>
<keyword evidence="1" id="KW-0732">Signal</keyword>
<keyword evidence="3" id="KW-0540">Nuclease</keyword>
<protein>
    <submittedName>
        <fullName evidence="3">Endonuclease</fullName>
    </submittedName>
</protein>
<dbReference type="Proteomes" id="UP000605259">
    <property type="component" value="Unassembled WGS sequence"/>
</dbReference>
<dbReference type="GO" id="GO:0004519">
    <property type="term" value="F:endonuclease activity"/>
    <property type="evidence" value="ECO:0007669"/>
    <property type="project" value="UniProtKB-KW"/>
</dbReference>
<sequence>MRKLVTSCITALVASQLVVPSVLAKNENALSIVPNEIAAQQVLVKNTIWQYKRLTSEFISTSTTIRIRDIQGTQHISPYNTKTVQQVVGIVTKTDKNGFYMQDPTPDNDIRTSEGIYVYSKNHQVKEGTLVSVSGKVMEYVGPGYSDKAETDLTSTQISATTISVAPTNPFPAPKPVRIGVNGLPIPEESIDSDAFSRFNPEVDAIDFYESLEGMMIELPRPKVVAPQKNGNLYVLVDNNSKNISARGGTPLLQKDNFNPERLSLKVARTFVAKSGDTLDGNVVGVVGYDYGNYRIDPVGTLPALQDGGLKSTVTKLVPQEDQLTVATYNIENFSANTTSTTTDKVTKLAKSITTNLQAPDIIGIQEMQDNNGETNDGTTDASKSAKRLIDAIAAAGGPTYKYIDIAPQNNEDGGAPGANIRVGFLYNPARVHLAEATSLSANPIRIGEGNDLFMNTRKPLAAEFTFKGQNVVVIANHLNSKRGDATPFGKVQPLVLKSEPFRVQLAQEINTFMSNVLAKDSNTAVVALGDMNDFEFSAPLQALKGTVMTNMMEVLPKEERYTYIHDGNAQILDHILVSNNVASKTKIDPVRINAEFMKEHGRLSDHDPVVAQINFAK</sequence>
<gene>
    <name evidence="3" type="ORF">GCM10007140_30570</name>
</gene>
<evidence type="ECO:0000259" key="2">
    <source>
        <dbReference type="Pfam" id="PF19580"/>
    </source>
</evidence>
<proteinExistence type="predicted"/>
<name>A0A917ETH7_9BACI</name>
<dbReference type="PANTHER" id="PTHR42834">
    <property type="entry name" value="ENDONUCLEASE/EXONUCLEASE/PHOSPHATASE FAMILY PROTEIN (AFU_ORTHOLOGUE AFUA_3G09210)"/>
    <property type="match status" value="1"/>
</dbReference>
<dbReference type="EMBL" id="BMFK01000003">
    <property type="protein sequence ID" value="GGE78917.1"/>
    <property type="molecule type" value="Genomic_DNA"/>
</dbReference>
<dbReference type="InterPro" id="IPR005135">
    <property type="entry name" value="Endo/exonuclease/phosphatase"/>
</dbReference>
<dbReference type="Gene3D" id="3.60.10.10">
    <property type="entry name" value="Endonuclease/exonuclease/phosphatase"/>
    <property type="match status" value="1"/>
</dbReference>
<dbReference type="RefSeq" id="WP_188389366.1">
    <property type="nucleotide sequence ID" value="NZ_BMFK01000003.1"/>
</dbReference>
<feature type="signal peptide" evidence="1">
    <location>
        <begin position="1"/>
        <end position="24"/>
    </location>
</feature>
<keyword evidence="3" id="KW-0255">Endonuclease</keyword>
<dbReference type="CDD" id="cd04486">
    <property type="entry name" value="YhcR_OBF_like"/>
    <property type="match status" value="1"/>
</dbReference>
<keyword evidence="3" id="KW-0378">Hydrolase</keyword>
<comment type="caution">
    <text evidence="3">The sequence shown here is derived from an EMBL/GenBank/DDBJ whole genome shotgun (WGS) entry which is preliminary data.</text>
</comment>
<evidence type="ECO:0000313" key="3">
    <source>
        <dbReference type="EMBL" id="GGE78917.1"/>
    </source>
</evidence>
<reference evidence="3" key="1">
    <citation type="journal article" date="2014" name="Int. J. Syst. Evol. Microbiol.">
        <title>Complete genome sequence of Corynebacterium casei LMG S-19264T (=DSM 44701T), isolated from a smear-ripened cheese.</title>
        <authorList>
            <consortium name="US DOE Joint Genome Institute (JGI-PGF)"/>
            <person name="Walter F."/>
            <person name="Albersmeier A."/>
            <person name="Kalinowski J."/>
            <person name="Ruckert C."/>
        </authorList>
    </citation>
    <scope>NUCLEOTIDE SEQUENCE</scope>
    <source>
        <strain evidence="3">CGMCC 1.12698</strain>
    </source>
</reference>
<dbReference type="InterPro" id="IPR036691">
    <property type="entry name" value="Endo/exonu/phosph_ase_sf"/>
</dbReference>
<feature type="domain" description="Endonuclease/exonuclease/phosphatase" evidence="2">
    <location>
        <begin position="338"/>
        <end position="587"/>
    </location>
</feature>
<feature type="chain" id="PRO_5037043002" evidence="1">
    <location>
        <begin position="25"/>
        <end position="618"/>
    </location>
</feature>
<dbReference type="PANTHER" id="PTHR42834:SF1">
    <property type="entry name" value="ENDONUCLEASE_EXONUCLEASE_PHOSPHATASE FAMILY PROTEIN (AFU_ORTHOLOGUE AFUA_3G09210)"/>
    <property type="match status" value="1"/>
</dbReference>
<dbReference type="SUPFAM" id="SSF56219">
    <property type="entry name" value="DNase I-like"/>
    <property type="match status" value="1"/>
</dbReference>
<evidence type="ECO:0000313" key="4">
    <source>
        <dbReference type="Proteomes" id="UP000605259"/>
    </source>
</evidence>